<name>A0ABW0ZYZ2_9ACTN</name>
<gene>
    <name evidence="9" type="ORF">ACFPZN_15985</name>
</gene>
<evidence type="ECO:0000256" key="5">
    <source>
        <dbReference type="ARBA" id="ARBA00023136"/>
    </source>
</evidence>
<organism evidence="9 10">
    <name type="scientific">Actinomadura rugatobispora</name>
    <dbReference type="NCBI Taxonomy" id="1994"/>
    <lineage>
        <taxon>Bacteria</taxon>
        <taxon>Bacillati</taxon>
        <taxon>Actinomycetota</taxon>
        <taxon>Actinomycetes</taxon>
        <taxon>Streptosporangiales</taxon>
        <taxon>Thermomonosporaceae</taxon>
        <taxon>Actinomadura</taxon>
    </lineage>
</organism>
<dbReference type="PANTHER" id="PTHR33885">
    <property type="entry name" value="PHAGE SHOCK PROTEIN C"/>
    <property type="match status" value="1"/>
</dbReference>
<feature type="transmembrane region" description="Helical" evidence="7">
    <location>
        <begin position="41"/>
        <end position="67"/>
    </location>
</feature>
<dbReference type="Pfam" id="PF04024">
    <property type="entry name" value="PspC"/>
    <property type="match status" value="1"/>
</dbReference>
<feature type="transmembrane region" description="Helical" evidence="7">
    <location>
        <begin position="88"/>
        <end position="109"/>
    </location>
</feature>
<feature type="compositionally biased region" description="Low complexity" evidence="6">
    <location>
        <begin position="219"/>
        <end position="245"/>
    </location>
</feature>
<evidence type="ECO:0000256" key="1">
    <source>
        <dbReference type="ARBA" id="ARBA00004162"/>
    </source>
</evidence>
<feature type="transmembrane region" description="Helical" evidence="7">
    <location>
        <begin position="121"/>
        <end position="140"/>
    </location>
</feature>
<evidence type="ECO:0000256" key="3">
    <source>
        <dbReference type="ARBA" id="ARBA00022692"/>
    </source>
</evidence>
<evidence type="ECO:0000313" key="10">
    <source>
        <dbReference type="Proteomes" id="UP001596074"/>
    </source>
</evidence>
<protein>
    <submittedName>
        <fullName evidence="9">PspC domain-containing protein</fullName>
    </submittedName>
</protein>
<evidence type="ECO:0000256" key="2">
    <source>
        <dbReference type="ARBA" id="ARBA00022475"/>
    </source>
</evidence>
<evidence type="ECO:0000313" key="9">
    <source>
        <dbReference type="EMBL" id="MFC5747129.1"/>
    </source>
</evidence>
<keyword evidence="2" id="KW-1003">Cell membrane</keyword>
<dbReference type="PANTHER" id="PTHR33885:SF3">
    <property type="entry name" value="PHAGE SHOCK PROTEIN C"/>
    <property type="match status" value="1"/>
</dbReference>
<keyword evidence="10" id="KW-1185">Reference proteome</keyword>
<dbReference type="InterPro" id="IPR007168">
    <property type="entry name" value="Phageshock_PspC_N"/>
</dbReference>
<comment type="caution">
    <text evidence="9">The sequence shown here is derived from an EMBL/GenBank/DDBJ whole genome shotgun (WGS) entry which is preliminary data.</text>
</comment>
<keyword evidence="3 7" id="KW-0812">Transmembrane</keyword>
<evidence type="ECO:0000256" key="4">
    <source>
        <dbReference type="ARBA" id="ARBA00022989"/>
    </source>
</evidence>
<feature type="transmembrane region" description="Helical" evidence="7">
    <location>
        <begin position="255"/>
        <end position="276"/>
    </location>
</feature>
<accession>A0ABW0ZYZ2</accession>
<reference evidence="10" key="1">
    <citation type="journal article" date="2019" name="Int. J. Syst. Evol. Microbiol.">
        <title>The Global Catalogue of Microorganisms (GCM) 10K type strain sequencing project: providing services to taxonomists for standard genome sequencing and annotation.</title>
        <authorList>
            <consortium name="The Broad Institute Genomics Platform"/>
            <consortium name="The Broad Institute Genome Sequencing Center for Infectious Disease"/>
            <person name="Wu L."/>
            <person name="Ma J."/>
        </authorList>
    </citation>
    <scope>NUCLEOTIDE SEQUENCE [LARGE SCALE GENOMIC DNA]</scope>
    <source>
        <strain evidence="10">KCTC 42087</strain>
    </source>
</reference>
<evidence type="ECO:0000256" key="6">
    <source>
        <dbReference type="SAM" id="MobiDB-lite"/>
    </source>
</evidence>
<evidence type="ECO:0000256" key="7">
    <source>
        <dbReference type="SAM" id="Phobius"/>
    </source>
</evidence>
<dbReference type="RefSeq" id="WP_378282743.1">
    <property type="nucleotide sequence ID" value="NZ_JBHSON010000019.1"/>
</dbReference>
<comment type="subcellular location">
    <subcellularLocation>
        <location evidence="1">Cell membrane</location>
        <topology evidence="1">Single-pass membrane protein</topology>
    </subcellularLocation>
</comment>
<keyword evidence="4 7" id="KW-1133">Transmembrane helix</keyword>
<sequence>MADEQNTPRAEGPSRLARVTEGRVLAGVCTGLGRYTGIDPVVYRVGFAIMVLAHGQGILLYIAAALFMPAAPDRAALMEQVFRRRFDATGTLSILGALLCASMALSLMGNGVFQAGVPTDTIAVLTVTGLVLLTAHARGVDLGAAARSFPERLHGYPLEPKDPAAEGADSVVSLEKDSGPQGGGGSGGGGSGGGWSEGMIDLATLSRPRGPGPSGGGAAAAPPDGATAVPPEGAGRAPGGRVADPPAHKDRRHRAVLTSVTLLGAMAVAAATWPVAQTYPGPQWAMLVTASALAVVGCGLLMGGWFRARGLATMGTVLTCALLTSSVAAEAPRDARYGEVEWRPADAARTQQDYKIAAGSGRLDLTALPLRPGQRVHVTAEITFGELDVRVPRSARVEVDARVLLGDLDLAGRTISGPNARAEQVLEAEGAAAKNPPVIALRVRGRVSDVVVTRV</sequence>
<feature type="compositionally biased region" description="Gly residues" evidence="6">
    <location>
        <begin position="180"/>
        <end position="196"/>
    </location>
</feature>
<feature type="compositionally biased region" description="Basic and acidic residues" evidence="6">
    <location>
        <begin position="154"/>
        <end position="164"/>
    </location>
</feature>
<feature type="region of interest" description="Disordered" evidence="6">
    <location>
        <begin position="154"/>
        <end position="251"/>
    </location>
</feature>
<proteinExistence type="predicted"/>
<evidence type="ECO:0000259" key="8">
    <source>
        <dbReference type="Pfam" id="PF04024"/>
    </source>
</evidence>
<dbReference type="Proteomes" id="UP001596074">
    <property type="component" value="Unassembled WGS sequence"/>
</dbReference>
<dbReference type="EMBL" id="JBHSON010000019">
    <property type="protein sequence ID" value="MFC5747129.1"/>
    <property type="molecule type" value="Genomic_DNA"/>
</dbReference>
<feature type="transmembrane region" description="Helical" evidence="7">
    <location>
        <begin position="282"/>
        <end position="306"/>
    </location>
</feature>
<keyword evidence="5 7" id="KW-0472">Membrane</keyword>
<dbReference type="InterPro" id="IPR052027">
    <property type="entry name" value="PspC"/>
</dbReference>
<feature type="domain" description="Phage shock protein PspC N-terminal" evidence="8">
    <location>
        <begin position="15"/>
        <end position="70"/>
    </location>
</feature>